<comment type="caution">
    <text evidence="5">The sequence shown here is derived from an EMBL/GenBank/DDBJ whole genome shotgun (WGS) entry which is preliminary data.</text>
</comment>
<name>A0A9N8HND1_9STRA</name>
<evidence type="ECO:0000313" key="6">
    <source>
        <dbReference type="Proteomes" id="UP001153069"/>
    </source>
</evidence>
<sequence>MTEQRRTTPGIDPGGKNAKVGLGDDNSSYTSCDSSESSPAPPSSSAAVACLVCTGVHQPNRCPLLKMDEAHQAKFFQSILERTASHPGDSPGIDHAQSWAYPATHSKKSKSQAKEDPSQPKSKSHQKATDMSISKAQSWAYPAKSSAKPAKPTASRSKPPKAPQAKPPKPPLKAAPQKPPKAQAQEEAQLESSATKNPPKEAKASKKTASSAEAGPVSTCQSWAHPVKPPQATPSTAKEQENRNQKPRAKEDSSQTEKGVIVKAQSWAYPVKSKTAVEPQKQLQLDTICIADDEEKPIATPERQNIGHESSSSSESSSFQFISPSSETPGDESSRTGSTRHENVSTSGSHRSIIVRNDSNSTRCSQGKPVKSLHTMFSKEDMAYTLELLKLDIHCDDDSTVTVVDEARGTKSHTSKAANLPPRPPPVFYLWTYFTEELIHANMLKCIVALSKHASRNPYLYICSIIALSFTLAGVGFFTNFRMEFDHEVLFTPMDSLPKVHGDWIYEKAGFEDDSDVNLIIHADGKNIMHIDAMKRTFEALDTLRSTPGYDHLCSTSSHLNLKGKPDCWIWSTTQFWEHNYETFKEQVTTDEQLVEKISQSAFPDGTPVYKEASFGKFESVPAWMIDRKGKNVTYDLLTYVPNFIVSVGLPDTEESELFQEIALDRLKELKTKWELEDKEANPESVKLEFFTVYAYLLEYERALTNDMPLVPLTFYVMLLFTCIVFHRLGMGSGKSPNGIEPSRFSLGMLSTFTIGMSLMTGYGLMFCIGIPFTNLSQMVPFIILGVGLDDTFIITGAYFRKLAEENRLESPVGGEEDRDENEIITARIEETMEEVGLSIALTTTTTTFAFCLGCMSTIPGIQWVCLYASATIFADFIYQITLFVAFLTLDERRMIRARKNQVGRDYLYLGNVFGNMRSAAPDDSKSYDGSIVFDDDSKEDDKSLKKETENDADEPLFTQRIMRWYADQLLRPRVKVAVLVVFSALFAFCVWRTTLLKQAFNVEDYVPEDSYTKTFFSSLSNYSSLKLPLTVYFRNVNQSDPIIQDQMREYIAALSDLPQVRQPPDFCWVRDLHAYMTGEATEDMDEDQARQAAIIARAVTAGNNTFSEQLDILLNIPVIRDVYGGDIVRDEQGNILTSRCYLFVRYIDLKSIQEQTQLLYDQRQITALYQPRLEGEVANRGEFSFFSFDELFYYWELYTVSVDELIFTTISGVVAVNVIGFLLIPHWTATAFIFPIIIMLYFNLLGTLQLFGVFINAVTYVTIVIAIGLLVDFLMHILLRYYEATGTTREEKVKETLETMGASMLMGGFTTWLGVIPLSLSSTKIFYTIFVAFMAMVTWGLLISLVLMPVILSMCGPIVCTIAPREPRSPKLDAGKKATTRALGGKPQSEKSLDDDSSLEDEEVATKA</sequence>
<feature type="transmembrane region" description="Helical" evidence="3">
    <location>
        <begin position="1232"/>
        <end position="1252"/>
    </location>
</feature>
<feature type="region of interest" description="Disordered" evidence="2">
    <location>
        <begin position="82"/>
        <end position="258"/>
    </location>
</feature>
<feature type="transmembrane region" description="Helical" evidence="3">
    <location>
        <begin position="710"/>
        <end position="729"/>
    </location>
</feature>
<feature type="compositionally biased region" description="Basic and acidic residues" evidence="2">
    <location>
        <begin position="1368"/>
        <end position="1377"/>
    </location>
</feature>
<feature type="compositionally biased region" description="Low complexity" evidence="2">
    <location>
        <begin position="24"/>
        <end position="46"/>
    </location>
</feature>
<dbReference type="InterPro" id="IPR053958">
    <property type="entry name" value="HMGCR/SNAP/NPC1-like_SSD"/>
</dbReference>
<feature type="compositionally biased region" description="Acidic residues" evidence="2">
    <location>
        <begin position="1396"/>
        <end position="1409"/>
    </location>
</feature>
<dbReference type="Gene3D" id="1.20.1640.10">
    <property type="entry name" value="Multidrug efflux transporter AcrB transmembrane domain"/>
    <property type="match status" value="2"/>
</dbReference>
<proteinExistence type="inferred from homology"/>
<feature type="transmembrane region" description="Helical" evidence="3">
    <location>
        <begin position="1206"/>
        <end position="1225"/>
    </location>
</feature>
<organism evidence="5 6">
    <name type="scientific">Seminavis robusta</name>
    <dbReference type="NCBI Taxonomy" id="568900"/>
    <lineage>
        <taxon>Eukaryota</taxon>
        <taxon>Sar</taxon>
        <taxon>Stramenopiles</taxon>
        <taxon>Ochrophyta</taxon>
        <taxon>Bacillariophyta</taxon>
        <taxon>Bacillariophyceae</taxon>
        <taxon>Bacillariophycidae</taxon>
        <taxon>Naviculales</taxon>
        <taxon>Naviculaceae</taxon>
        <taxon>Seminavis</taxon>
    </lineage>
</organism>
<reference evidence="5" key="1">
    <citation type="submission" date="2020-06" db="EMBL/GenBank/DDBJ databases">
        <authorList>
            <consortium name="Plant Systems Biology data submission"/>
        </authorList>
    </citation>
    <scope>NUCLEOTIDE SEQUENCE</scope>
    <source>
        <strain evidence="5">D6</strain>
    </source>
</reference>
<feature type="transmembrane region" description="Helical" evidence="3">
    <location>
        <begin position="977"/>
        <end position="995"/>
    </location>
</feature>
<feature type="compositionally biased region" description="Basic and acidic residues" evidence="2">
    <location>
        <begin position="238"/>
        <end position="255"/>
    </location>
</feature>
<dbReference type="InterPro" id="IPR001036">
    <property type="entry name" value="Acrflvin-R"/>
</dbReference>
<dbReference type="EMBL" id="CAICTM010000975">
    <property type="protein sequence ID" value="CAB9518965.1"/>
    <property type="molecule type" value="Genomic_DNA"/>
</dbReference>
<feature type="transmembrane region" description="Helical" evidence="3">
    <location>
        <begin position="1301"/>
        <end position="1320"/>
    </location>
</feature>
<dbReference type="Pfam" id="PF12349">
    <property type="entry name" value="Sterol-sensing"/>
    <property type="match status" value="1"/>
</dbReference>
<dbReference type="PROSITE" id="PS50156">
    <property type="entry name" value="SSD"/>
    <property type="match status" value="1"/>
</dbReference>
<dbReference type="InterPro" id="IPR051697">
    <property type="entry name" value="Patched_domain-protein"/>
</dbReference>
<evidence type="ECO:0000256" key="1">
    <source>
        <dbReference type="ARBA" id="ARBA00005585"/>
    </source>
</evidence>
<feature type="region of interest" description="Disordered" evidence="2">
    <location>
        <begin position="1"/>
        <end position="46"/>
    </location>
</feature>
<dbReference type="OrthoDB" id="190529at2759"/>
<comment type="similarity">
    <text evidence="1">Belongs to the patched family.</text>
</comment>
<dbReference type="PRINTS" id="PR00702">
    <property type="entry name" value="ACRIFLAVINRP"/>
</dbReference>
<feature type="transmembrane region" description="Helical" evidence="3">
    <location>
        <begin position="459"/>
        <end position="478"/>
    </location>
</feature>
<feature type="compositionally biased region" description="Low complexity" evidence="2">
    <location>
        <begin position="138"/>
        <end position="157"/>
    </location>
</feature>
<feature type="domain" description="SSD" evidence="4">
    <location>
        <begin position="707"/>
        <end position="890"/>
    </location>
</feature>
<keyword evidence="6" id="KW-1185">Reference proteome</keyword>
<keyword evidence="3" id="KW-0812">Transmembrane</keyword>
<feature type="region of interest" description="Disordered" evidence="2">
    <location>
        <begin position="1368"/>
        <end position="1409"/>
    </location>
</feature>
<evidence type="ECO:0000256" key="3">
    <source>
        <dbReference type="SAM" id="Phobius"/>
    </source>
</evidence>
<gene>
    <name evidence="5" type="ORF">SEMRO_977_G227060.1</name>
</gene>
<dbReference type="GO" id="GO:0022857">
    <property type="term" value="F:transmembrane transporter activity"/>
    <property type="evidence" value="ECO:0007669"/>
    <property type="project" value="InterPro"/>
</dbReference>
<keyword evidence="3" id="KW-0472">Membrane</keyword>
<feature type="transmembrane region" description="Helical" evidence="3">
    <location>
        <begin position="1258"/>
        <end position="1280"/>
    </location>
</feature>
<feature type="transmembrane region" description="Helical" evidence="3">
    <location>
        <begin position="750"/>
        <end position="773"/>
    </location>
</feature>
<evidence type="ECO:0000313" key="5">
    <source>
        <dbReference type="EMBL" id="CAB9518965.1"/>
    </source>
</evidence>
<protein>
    <submittedName>
        <fullName evidence="5">Pick C1-like protein 1</fullName>
    </submittedName>
</protein>
<feature type="compositionally biased region" description="Low complexity" evidence="2">
    <location>
        <begin position="309"/>
        <end position="327"/>
    </location>
</feature>
<accession>A0A9N8HND1</accession>
<dbReference type="SUPFAM" id="SSF82866">
    <property type="entry name" value="Multidrug efflux transporter AcrB transmembrane domain"/>
    <property type="match status" value="2"/>
</dbReference>
<feature type="transmembrane region" description="Helical" evidence="3">
    <location>
        <begin position="868"/>
        <end position="890"/>
    </location>
</feature>
<feature type="compositionally biased region" description="Pro residues" evidence="2">
    <location>
        <begin position="160"/>
        <end position="179"/>
    </location>
</feature>
<evidence type="ECO:0000259" key="4">
    <source>
        <dbReference type="PROSITE" id="PS50156"/>
    </source>
</evidence>
<dbReference type="GO" id="GO:0016020">
    <property type="term" value="C:membrane"/>
    <property type="evidence" value="ECO:0007669"/>
    <property type="project" value="InterPro"/>
</dbReference>
<feature type="region of interest" description="Disordered" evidence="2">
    <location>
        <begin position="294"/>
        <end position="370"/>
    </location>
</feature>
<dbReference type="PANTHER" id="PTHR10796">
    <property type="entry name" value="PATCHED-RELATED"/>
    <property type="match status" value="1"/>
</dbReference>
<feature type="transmembrane region" description="Helical" evidence="3">
    <location>
        <begin position="838"/>
        <end position="862"/>
    </location>
</feature>
<dbReference type="Proteomes" id="UP001153069">
    <property type="component" value="Unassembled WGS sequence"/>
</dbReference>
<evidence type="ECO:0000256" key="2">
    <source>
        <dbReference type="SAM" id="MobiDB-lite"/>
    </source>
</evidence>
<dbReference type="PANTHER" id="PTHR10796:SF92">
    <property type="entry name" value="PATCHED-RELATED, ISOFORM A"/>
    <property type="match status" value="1"/>
</dbReference>
<feature type="transmembrane region" description="Helical" evidence="3">
    <location>
        <begin position="1326"/>
        <end position="1348"/>
    </location>
</feature>
<dbReference type="InterPro" id="IPR000731">
    <property type="entry name" value="SSD"/>
</dbReference>
<keyword evidence="3" id="KW-1133">Transmembrane helix</keyword>